<dbReference type="AlphaFoldDB" id="A0A3B0TBE9"/>
<evidence type="ECO:0000256" key="1">
    <source>
        <dbReference type="ARBA" id="ARBA00001946"/>
    </source>
</evidence>
<keyword evidence="5 10" id="KW-0548">Nucleotidyltransferase</keyword>
<dbReference type="Gene3D" id="3.90.550.10">
    <property type="entry name" value="Spore Coat Polysaccharide Biosynthesis Protein SpsA, Chain A"/>
    <property type="match status" value="1"/>
</dbReference>
<evidence type="ECO:0000256" key="7">
    <source>
        <dbReference type="ARBA" id="ARBA00022842"/>
    </source>
</evidence>
<keyword evidence="7" id="KW-0460">Magnesium</keyword>
<dbReference type="Pfam" id="PF00483">
    <property type="entry name" value="NTP_transferase"/>
    <property type="match status" value="1"/>
</dbReference>
<proteinExistence type="inferred from homology"/>
<evidence type="ECO:0000256" key="3">
    <source>
        <dbReference type="ARBA" id="ARBA00012461"/>
    </source>
</evidence>
<dbReference type="PANTHER" id="PTHR43532">
    <property type="entry name" value="GLUCOSE-1-PHOSPHATE THYMIDYLYLTRANSFERASE"/>
    <property type="match status" value="1"/>
</dbReference>
<gene>
    <name evidence="10" type="ORF">MNBD_ACTINO02-2911</name>
</gene>
<dbReference type="EC" id="2.7.7.24" evidence="3"/>
<comment type="catalytic activity">
    <reaction evidence="8">
        <text>dTTP + alpha-D-glucose 1-phosphate + H(+) = dTDP-alpha-D-glucose + diphosphate</text>
        <dbReference type="Rhea" id="RHEA:15225"/>
        <dbReference type="ChEBI" id="CHEBI:15378"/>
        <dbReference type="ChEBI" id="CHEBI:33019"/>
        <dbReference type="ChEBI" id="CHEBI:37568"/>
        <dbReference type="ChEBI" id="CHEBI:57477"/>
        <dbReference type="ChEBI" id="CHEBI:58601"/>
        <dbReference type="EC" id="2.7.7.24"/>
    </reaction>
</comment>
<dbReference type="InterPro" id="IPR029044">
    <property type="entry name" value="Nucleotide-diphossugar_trans"/>
</dbReference>
<dbReference type="NCBIfam" id="TIGR01207">
    <property type="entry name" value="rmlA"/>
    <property type="match status" value="1"/>
</dbReference>
<comment type="cofactor">
    <cofactor evidence="1">
        <name>Mg(2+)</name>
        <dbReference type="ChEBI" id="CHEBI:18420"/>
    </cofactor>
</comment>
<evidence type="ECO:0000256" key="4">
    <source>
        <dbReference type="ARBA" id="ARBA00022679"/>
    </source>
</evidence>
<evidence type="ECO:0000256" key="5">
    <source>
        <dbReference type="ARBA" id="ARBA00022695"/>
    </source>
</evidence>
<dbReference type="GO" id="GO:0008879">
    <property type="term" value="F:glucose-1-phosphate thymidylyltransferase activity"/>
    <property type="evidence" value="ECO:0007669"/>
    <property type="project" value="UniProtKB-EC"/>
</dbReference>
<evidence type="ECO:0000256" key="6">
    <source>
        <dbReference type="ARBA" id="ARBA00022723"/>
    </source>
</evidence>
<organism evidence="10">
    <name type="scientific">hydrothermal vent metagenome</name>
    <dbReference type="NCBI Taxonomy" id="652676"/>
    <lineage>
        <taxon>unclassified sequences</taxon>
        <taxon>metagenomes</taxon>
        <taxon>ecological metagenomes</taxon>
    </lineage>
</organism>
<accession>A0A3B0TBE9</accession>
<dbReference type="SUPFAM" id="SSF53448">
    <property type="entry name" value="Nucleotide-diphospho-sugar transferases"/>
    <property type="match status" value="1"/>
</dbReference>
<comment type="similarity">
    <text evidence="2">Belongs to the glucose-1-phosphate thymidylyltransferase family.</text>
</comment>
<keyword evidence="6" id="KW-0479">Metal-binding</keyword>
<dbReference type="InterPro" id="IPR005907">
    <property type="entry name" value="G1P_thy_trans_s"/>
</dbReference>
<reference evidence="10" key="1">
    <citation type="submission" date="2018-06" db="EMBL/GenBank/DDBJ databases">
        <authorList>
            <person name="Zhirakovskaya E."/>
        </authorList>
    </citation>
    <scope>NUCLEOTIDE SEQUENCE</scope>
</reference>
<name>A0A3B0TBE9_9ZZZZ</name>
<protein>
    <recommendedName>
        <fullName evidence="3">glucose-1-phosphate thymidylyltransferase</fullName>
        <ecNumber evidence="3">2.7.7.24</ecNumber>
    </recommendedName>
</protein>
<keyword evidence="4 10" id="KW-0808">Transferase</keyword>
<sequence>MSTPRKGILLAGGRGTRLYPLTANTSKQLVAVYNKPMIYYSLSTIMLAGIREILLISTPRDIPSYRDLLGDGTRFGIELTYEEQAEPRGIAEAFLIGEGFIDEHPSMLMLGDNLFYGRMDFLRAASAERDNDATIFGYEVANPSAYGVVHFDDTWRATKIEEKPENPTSSWAIPGLYFYPPDVVRYARELHPSGRGELEITDLNERYMDADRLKVVPMGRGIAWFDTGTATALLEAANFIEAIEKRQGLIIGSPEEIALAQGFVSNEEFLHSVRLQPASDYRTYLEGLVR</sequence>
<dbReference type="GO" id="GO:0046872">
    <property type="term" value="F:metal ion binding"/>
    <property type="evidence" value="ECO:0007669"/>
    <property type="project" value="UniProtKB-KW"/>
</dbReference>
<evidence type="ECO:0000256" key="8">
    <source>
        <dbReference type="ARBA" id="ARBA00049336"/>
    </source>
</evidence>
<dbReference type="PANTHER" id="PTHR43532:SF1">
    <property type="entry name" value="GLUCOSE-1-PHOSPHATE THYMIDYLYLTRANSFERASE 1"/>
    <property type="match status" value="1"/>
</dbReference>
<dbReference type="EMBL" id="UOEK01000575">
    <property type="protein sequence ID" value="VAW09419.1"/>
    <property type="molecule type" value="Genomic_DNA"/>
</dbReference>
<evidence type="ECO:0000256" key="2">
    <source>
        <dbReference type="ARBA" id="ARBA00010480"/>
    </source>
</evidence>
<evidence type="ECO:0000313" key="10">
    <source>
        <dbReference type="EMBL" id="VAW09419.1"/>
    </source>
</evidence>
<feature type="domain" description="Nucleotidyl transferase" evidence="9">
    <location>
        <begin position="6"/>
        <end position="241"/>
    </location>
</feature>
<dbReference type="InterPro" id="IPR005835">
    <property type="entry name" value="NTP_transferase_dom"/>
</dbReference>
<evidence type="ECO:0000259" key="9">
    <source>
        <dbReference type="Pfam" id="PF00483"/>
    </source>
</evidence>